<proteinExistence type="predicted"/>
<name>A0A016WPK4_9BILA</name>
<gene>
    <name evidence="2" type="primary">Acey_s0564.g3532</name>
    <name evidence="2" type="ORF">Y032_0564g3532</name>
</gene>
<feature type="compositionally biased region" description="Basic and acidic residues" evidence="1">
    <location>
        <begin position="73"/>
        <end position="98"/>
    </location>
</feature>
<organism evidence="2 3">
    <name type="scientific">Ancylostoma ceylanicum</name>
    <dbReference type="NCBI Taxonomy" id="53326"/>
    <lineage>
        <taxon>Eukaryota</taxon>
        <taxon>Metazoa</taxon>
        <taxon>Ecdysozoa</taxon>
        <taxon>Nematoda</taxon>
        <taxon>Chromadorea</taxon>
        <taxon>Rhabditida</taxon>
        <taxon>Rhabditina</taxon>
        <taxon>Rhabditomorpha</taxon>
        <taxon>Strongyloidea</taxon>
        <taxon>Ancylostomatidae</taxon>
        <taxon>Ancylostomatinae</taxon>
        <taxon>Ancylostoma</taxon>
    </lineage>
</organism>
<evidence type="ECO:0000313" key="2">
    <source>
        <dbReference type="EMBL" id="EYC41560.1"/>
    </source>
</evidence>
<dbReference type="EMBL" id="JARK01000164">
    <property type="protein sequence ID" value="EYC41560.1"/>
    <property type="molecule type" value="Genomic_DNA"/>
</dbReference>
<dbReference type="AlphaFoldDB" id="A0A016WPK4"/>
<feature type="compositionally biased region" description="Basic and acidic residues" evidence="1">
    <location>
        <begin position="17"/>
        <end position="39"/>
    </location>
</feature>
<reference evidence="3" key="1">
    <citation type="journal article" date="2015" name="Nat. Genet.">
        <title>The genome and transcriptome of the zoonotic hookworm Ancylostoma ceylanicum identify infection-specific gene families.</title>
        <authorList>
            <person name="Schwarz E.M."/>
            <person name="Hu Y."/>
            <person name="Antoshechkin I."/>
            <person name="Miller M.M."/>
            <person name="Sternberg P.W."/>
            <person name="Aroian R.V."/>
        </authorList>
    </citation>
    <scope>NUCLEOTIDE SEQUENCE</scope>
    <source>
        <strain evidence="3">HY135</strain>
    </source>
</reference>
<evidence type="ECO:0000256" key="1">
    <source>
        <dbReference type="SAM" id="MobiDB-lite"/>
    </source>
</evidence>
<sequence length="98" mass="12115">MTVNDVRLPEFDYASKELKDEERQDKKVKAKRRQDEREPNYFVIEDPERRRHNRAISFGEPRERHRHTIPTQRHYEAPAKRDRRYDSVTRESHGREER</sequence>
<dbReference type="Proteomes" id="UP000024635">
    <property type="component" value="Unassembled WGS sequence"/>
</dbReference>
<protein>
    <submittedName>
        <fullName evidence="2">Uncharacterized protein</fullName>
    </submittedName>
</protein>
<accession>A0A016WPK4</accession>
<comment type="caution">
    <text evidence="2">The sequence shown here is derived from an EMBL/GenBank/DDBJ whole genome shotgun (WGS) entry which is preliminary data.</text>
</comment>
<feature type="region of interest" description="Disordered" evidence="1">
    <location>
        <begin position="17"/>
        <end position="98"/>
    </location>
</feature>
<evidence type="ECO:0000313" key="3">
    <source>
        <dbReference type="Proteomes" id="UP000024635"/>
    </source>
</evidence>
<keyword evidence="3" id="KW-1185">Reference proteome</keyword>